<dbReference type="GO" id="GO:0016788">
    <property type="term" value="F:hydrolase activity, acting on ester bonds"/>
    <property type="evidence" value="ECO:0007669"/>
    <property type="project" value="InterPro"/>
</dbReference>
<evidence type="ECO:0000256" key="4">
    <source>
        <dbReference type="ARBA" id="ARBA00022729"/>
    </source>
</evidence>
<keyword evidence="6" id="KW-0442">Lipid degradation</keyword>
<dbReference type="OrthoDB" id="1600564at2759"/>
<name>A0A1S3Z099_TOBAC</name>
<dbReference type="RefSeq" id="XP_016457869.1">
    <property type="nucleotide sequence ID" value="XM_016602383.1"/>
</dbReference>
<dbReference type="GO" id="GO:0016042">
    <property type="term" value="P:lipid catabolic process"/>
    <property type="evidence" value="ECO:0007669"/>
    <property type="project" value="UniProtKB-KW"/>
</dbReference>
<evidence type="ECO:0000256" key="7">
    <source>
        <dbReference type="ARBA" id="ARBA00023098"/>
    </source>
</evidence>
<evidence type="ECO:0000256" key="2">
    <source>
        <dbReference type="ARBA" id="ARBA00008668"/>
    </source>
</evidence>
<sequence length="359" mass="40028">MTEKFRPLAFLIILLLFVQSVISEFPLAPALYVFGDSLFDSGNNNLLPTFAKADFKPYGINFNGGATGRFTNGKTVADFIAEFLGLPFSPPYLSLRGSIKLTGLNYASGSCGILPETGNIIGKCLHLSEQVDLFQRTVEKELPKQYDDPEELSSYLSRSIFLISTGSNDYVNNYLQQNFYDKSKHYSPESFAKLLIDALSQQFQRLYRLGARKVIMFEIGPIGCIPSLTKQLKHNGLCAEEYNNLAVIFNNQLSDMLKNLTSTLRGSALILGHAHWLGFDAVTNPSTYGLMDLIGPCCITWANGTSACIPELLPCRNAEKHYFWDGYHLTETVYRVIATKCFNGTDVCIPKNIKELVED</sequence>
<dbReference type="STRING" id="4097.A0A1S3Z099"/>
<dbReference type="InterPro" id="IPR001087">
    <property type="entry name" value="GDSL"/>
</dbReference>
<proteinExistence type="inferred from homology"/>
<dbReference type="OMA" id="HAINAWT"/>
<dbReference type="KEGG" id="nta:107781645"/>
<evidence type="ECO:0000256" key="3">
    <source>
        <dbReference type="ARBA" id="ARBA00022525"/>
    </source>
</evidence>
<gene>
    <name evidence="9" type="primary">LOC107781645</name>
</gene>
<dbReference type="GO" id="GO:0005576">
    <property type="term" value="C:extracellular region"/>
    <property type="evidence" value="ECO:0007669"/>
    <property type="project" value="UniProtKB-SubCell"/>
</dbReference>
<keyword evidence="5" id="KW-0378">Hydrolase</keyword>
<dbReference type="InterPro" id="IPR036514">
    <property type="entry name" value="SGNH_hydro_sf"/>
</dbReference>
<organism evidence="8 9">
    <name type="scientific">Nicotiana tabacum</name>
    <name type="common">Common tobacco</name>
    <dbReference type="NCBI Taxonomy" id="4097"/>
    <lineage>
        <taxon>Eukaryota</taxon>
        <taxon>Viridiplantae</taxon>
        <taxon>Streptophyta</taxon>
        <taxon>Embryophyta</taxon>
        <taxon>Tracheophyta</taxon>
        <taxon>Spermatophyta</taxon>
        <taxon>Magnoliopsida</taxon>
        <taxon>eudicotyledons</taxon>
        <taxon>Gunneridae</taxon>
        <taxon>Pentapetalae</taxon>
        <taxon>asterids</taxon>
        <taxon>lamiids</taxon>
        <taxon>Solanales</taxon>
        <taxon>Solanaceae</taxon>
        <taxon>Nicotianoideae</taxon>
        <taxon>Nicotianeae</taxon>
        <taxon>Nicotiana</taxon>
    </lineage>
</organism>
<keyword evidence="4" id="KW-0732">Signal</keyword>
<dbReference type="InterPro" id="IPR051238">
    <property type="entry name" value="GDSL_esterase/lipase"/>
</dbReference>
<dbReference type="RefSeq" id="XP_016457869.2">
    <property type="nucleotide sequence ID" value="XM_016602383.2"/>
</dbReference>
<dbReference type="AlphaFoldDB" id="A0A1S3Z099"/>
<dbReference type="Proteomes" id="UP000790787">
    <property type="component" value="Chromosome 17"/>
</dbReference>
<keyword evidence="7" id="KW-0443">Lipid metabolism</keyword>
<dbReference type="PaxDb" id="4097-A0A1S3Z099"/>
<comment type="subcellular location">
    <subcellularLocation>
        <location evidence="1">Secreted</location>
    </subcellularLocation>
</comment>
<evidence type="ECO:0000256" key="1">
    <source>
        <dbReference type="ARBA" id="ARBA00004613"/>
    </source>
</evidence>
<evidence type="ECO:0000256" key="6">
    <source>
        <dbReference type="ARBA" id="ARBA00022963"/>
    </source>
</evidence>
<keyword evidence="8" id="KW-1185">Reference proteome</keyword>
<keyword evidence="3" id="KW-0964">Secreted</keyword>
<evidence type="ECO:0000256" key="5">
    <source>
        <dbReference type="ARBA" id="ARBA00022801"/>
    </source>
</evidence>
<accession>A0A1S3Z099</accession>
<evidence type="ECO:0000313" key="9">
    <source>
        <dbReference type="RefSeq" id="XP_016457869.2"/>
    </source>
</evidence>
<dbReference type="PANTHER" id="PTHR45650">
    <property type="entry name" value="GDSL-LIKE LIPASE/ACYLHYDROLASE-RELATED"/>
    <property type="match status" value="1"/>
</dbReference>
<reference evidence="8" key="1">
    <citation type="journal article" date="2014" name="Nat. Commun.">
        <title>The tobacco genome sequence and its comparison with those of tomato and potato.</title>
        <authorList>
            <person name="Sierro N."/>
            <person name="Battey J.N."/>
            <person name="Ouadi S."/>
            <person name="Bakaher N."/>
            <person name="Bovet L."/>
            <person name="Willig A."/>
            <person name="Goepfert S."/>
            <person name="Peitsch M.C."/>
            <person name="Ivanov N.V."/>
        </authorList>
    </citation>
    <scope>NUCLEOTIDE SEQUENCE [LARGE SCALE GENOMIC DNA]</scope>
</reference>
<comment type="similarity">
    <text evidence="2">Belongs to the 'GDSL' lipolytic enzyme family.</text>
</comment>
<dbReference type="PANTHER" id="PTHR45650:SF14">
    <property type="entry name" value="GDSL ESTERASE_LIPASE 7-LIKE"/>
    <property type="match status" value="1"/>
</dbReference>
<dbReference type="Pfam" id="PF00657">
    <property type="entry name" value="Lipase_GDSL"/>
    <property type="match status" value="1"/>
</dbReference>
<dbReference type="Gene3D" id="3.40.50.1110">
    <property type="entry name" value="SGNH hydrolase"/>
    <property type="match status" value="1"/>
</dbReference>
<protein>
    <submittedName>
        <fullName evidence="9">GDSL esterase/lipase 7-like</fullName>
    </submittedName>
</protein>
<evidence type="ECO:0000313" key="8">
    <source>
        <dbReference type="Proteomes" id="UP000790787"/>
    </source>
</evidence>
<dbReference type="GeneID" id="107781645"/>
<reference evidence="9" key="2">
    <citation type="submission" date="2025-08" db="UniProtKB">
        <authorList>
            <consortium name="RefSeq"/>
        </authorList>
    </citation>
    <scope>IDENTIFICATION</scope>
    <source>
        <tissue evidence="9">Leaf</tissue>
    </source>
</reference>